<dbReference type="PRINTS" id="PR00996">
    <property type="entry name" value="CHERMTFRASE"/>
</dbReference>
<dbReference type="PANTHER" id="PTHR24422">
    <property type="entry name" value="CHEMOTAXIS PROTEIN METHYLTRANSFERASE"/>
    <property type="match status" value="1"/>
</dbReference>
<organism evidence="2 3">
    <name type="scientific">Flavobacterium agrisoli</name>
    <dbReference type="NCBI Taxonomy" id="2793066"/>
    <lineage>
        <taxon>Bacteria</taxon>
        <taxon>Pseudomonadati</taxon>
        <taxon>Bacteroidota</taxon>
        <taxon>Flavobacteriia</taxon>
        <taxon>Flavobacteriales</taxon>
        <taxon>Flavobacteriaceae</taxon>
        <taxon>Flavobacterium</taxon>
    </lineage>
</organism>
<reference evidence="2" key="1">
    <citation type="submission" date="2020-12" db="EMBL/GenBank/DDBJ databases">
        <title>Bacterial novel species Flavobacterium sp. SE-1-e isolated from soil.</title>
        <authorList>
            <person name="Jung H.-Y."/>
        </authorList>
    </citation>
    <scope>NUCLEOTIDE SEQUENCE</scope>
    <source>
        <strain evidence="2">SE-1-e</strain>
    </source>
</reference>
<comment type="caution">
    <text evidence="2">The sequence shown here is derived from an EMBL/GenBank/DDBJ whole genome shotgun (WGS) entry which is preliminary data.</text>
</comment>
<feature type="domain" description="CheR-type methyltransferase" evidence="1">
    <location>
        <begin position="1"/>
        <end position="269"/>
    </location>
</feature>
<evidence type="ECO:0000259" key="1">
    <source>
        <dbReference type="PROSITE" id="PS50123"/>
    </source>
</evidence>
<name>A0A934PLD9_9FLAO</name>
<dbReference type="Pfam" id="PF01739">
    <property type="entry name" value="CheR"/>
    <property type="match status" value="1"/>
</dbReference>
<proteinExistence type="predicted"/>
<dbReference type="InterPro" id="IPR022642">
    <property type="entry name" value="CheR_C"/>
</dbReference>
<evidence type="ECO:0000313" key="3">
    <source>
        <dbReference type="Proteomes" id="UP000609172"/>
    </source>
</evidence>
<dbReference type="PANTHER" id="PTHR24422:SF8">
    <property type="entry name" value="CHEMOTAXIS PROTEIN"/>
    <property type="match status" value="1"/>
</dbReference>
<dbReference type="Proteomes" id="UP000609172">
    <property type="component" value="Unassembled WGS sequence"/>
</dbReference>
<dbReference type="InterPro" id="IPR022641">
    <property type="entry name" value="CheR_N"/>
</dbReference>
<dbReference type="InterPro" id="IPR029063">
    <property type="entry name" value="SAM-dependent_MTases_sf"/>
</dbReference>
<protein>
    <submittedName>
        <fullName evidence="2">Protein-glutamate O-methyltransferase CheR</fullName>
    </submittedName>
</protein>
<dbReference type="GO" id="GO:0008757">
    <property type="term" value="F:S-adenosylmethionine-dependent methyltransferase activity"/>
    <property type="evidence" value="ECO:0007669"/>
    <property type="project" value="InterPro"/>
</dbReference>
<accession>A0A934PLD9</accession>
<dbReference type="EMBL" id="JAEHFV010000001">
    <property type="protein sequence ID" value="MBK0368915.1"/>
    <property type="molecule type" value="Genomic_DNA"/>
</dbReference>
<dbReference type="InterPro" id="IPR050903">
    <property type="entry name" value="Bact_Chemotaxis_MeTrfase"/>
</dbReference>
<dbReference type="PROSITE" id="PS50123">
    <property type="entry name" value="CHER"/>
    <property type="match status" value="1"/>
</dbReference>
<dbReference type="InterPro" id="IPR000780">
    <property type="entry name" value="CheR_MeTrfase"/>
</dbReference>
<keyword evidence="3" id="KW-1185">Reference proteome</keyword>
<dbReference type="SMART" id="SM00138">
    <property type="entry name" value="MeTrc"/>
    <property type="match status" value="1"/>
</dbReference>
<dbReference type="RefSeq" id="WP_200104826.1">
    <property type="nucleotide sequence ID" value="NZ_JAEHFV010000001.1"/>
</dbReference>
<gene>
    <name evidence="2" type="ORF">I5M07_03620</name>
</gene>
<dbReference type="SUPFAM" id="SSF53335">
    <property type="entry name" value="S-adenosyl-L-methionine-dependent methyltransferases"/>
    <property type="match status" value="1"/>
</dbReference>
<dbReference type="Gene3D" id="3.40.50.150">
    <property type="entry name" value="Vaccinia Virus protein VP39"/>
    <property type="match status" value="1"/>
</dbReference>
<sequence length="269" mass="31254">MIEDKELDSLINEVFEHYGFDFGNYSKASLKRRVDRLYQLDGFSHFYEFLYRIRSDEEYYKRLIEEVTVNVTEMFRDPSFYAVLRNEIVPLLATKPFVRVWHAGCSTGEEVFSMAILLKEAGLLHKALLYATDINASVLETAKKGVFPLRMMKLYSENYMASGGTEDFSSYYSANFNIAKFNTELSDKMVFSQHNLVSDTSFNEFDLILCRNVLIYFDNNLQSRVIQLFDDSLSLLGFLALGSKETIKYTGGSNKFVQLRKEKIWKKIK</sequence>
<dbReference type="Pfam" id="PF03705">
    <property type="entry name" value="CheR_N"/>
    <property type="match status" value="1"/>
</dbReference>
<dbReference type="SUPFAM" id="SSF47757">
    <property type="entry name" value="Chemotaxis receptor methyltransferase CheR, N-terminal domain"/>
    <property type="match status" value="1"/>
</dbReference>
<dbReference type="AlphaFoldDB" id="A0A934PLD9"/>
<evidence type="ECO:0000313" key="2">
    <source>
        <dbReference type="EMBL" id="MBK0368915.1"/>
    </source>
</evidence>